<reference evidence="2" key="1">
    <citation type="submission" date="2020-10" db="EMBL/GenBank/DDBJ databases">
        <authorList>
            <person name="Castelo-Branco R."/>
            <person name="Eusebio N."/>
            <person name="Adriana R."/>
            <person name="Vieira A."/>
            <person name="Brugerolle De Fraissinette N."/>
            <person name="Rezende De Castro R."/>
            <person name="Schneider M.P."/>
            <person name="Vasconcelos V."/>
            <person name="Leao P.N."/>
        </authorList>
    </citation>
    <scope>NUCLEOTIDE SEQUENCE</scope>
    <source>
        <strain evidence="2">LEGE 11479</strain>
    </source>
</reference>
<proteinExistence type="predicted"/>
<sequence>MAQRPTISDPGSIAPLTIQTKLGYGVGEMSKEIPNSILVFFLLFFFANVVGRSLGLAVS</sequence>
<comment type="caution">
    <text evidence="2">The sequence shown here is derived from an EMBL/GenBank/DDBJ whole genome shotgun (WGS) entry which is preliminary data.</text>
</comment>
<name>A0A929A0N1_LEPEC</name>
<dbReference type="RefSeq" id="WP_193996717.1">
    <property type="nucleotide sequence ID" value="NZ_JADEXP010000575.1"/>
</dbReference>
<accession>A0A929A0N1</accession>
<evidence type="ECO:0000313" key="3">
    <source>
        <dbReference type="Proteomes" id="UP000615026"/>
    </source>
</evidence>
<dbReference type="Proteomes" id="UP000615026">
    <property type="component" value="Unassembled WGS sequence"/>
</dbReference>
<keyword evidence="3" id="KW-1185">Reference proteome</keyword>
<keyword evidence="1" id="KW-0472">Membrane</keyword>
<gene>
    <name evidence="2" type="ORF">IQ260_30070</name>
</gene>
<dbReference type="AlphaFoldDB" id="A0A929A0N1"/>
<dbReference type="EMBL" id="JADEXP010000575">
    <property type="protein sequence ID" value="MBE9070887.1"/>
    <property type="molecule type" value="Genomic_DNA"/>
</dbReference>
<evidence type="ECO:0000256" key="1">
    <source>
        <dbReference type="SAM" id="Phobius"/>
    </source>
</evidence>
<organism evidence="2 3">
    <name type="scientific">Leptolyngbya cf. ectocarpi LEGE 11479</name>
    <dbReference type="NCBI Taxonomy" id="1828722"/>
    <lineage>
        <taxon>Bacteria</taxon>
        <taxon>Bacillati</taxon>
        <taxon>Cyanobacteriota</taxon>
        <taxon>Cyanophyceae</taxon>
        <taxon>Leptolyngbyales</taxon>
        <taxon>Leptolyngbyaceae</taxon>
        <taxon>Leptolyngbya group</taxon>
        <taxon>Leptolyngbya</taxon>
    </lineage>
</organism>
<keyword evidence="1" id="KW-0812">Transmembrane</keyword>
<feature type="transmembrane region" description="Helical" evidence="1">
    <location>
        <begin position="37"/>
        <end position="58"/>
    </location>
</feature>
<protein>
    <submittedName>
        <fullName evidence="2">Uncharacterized protein</fullName>
    </submittedName>
</protein>
<keyword evidence="1" id="KW-1133">Transmembrane helix</keyword>
<evidence type="ECO:0000313" key="2">
    <source>
        <dbReference type="EMBL" id="MBE9070887.1"/>
    </source>
</evidence>